<organism evidence="2 3">
    <name type="scientific">Aspergillus wentii DTO 134E9</name>
    <dbReference type="NCBI Taxonomy" id="1073089"/>
    <lineage>
        <taxon>Eukaryota</taxon>
        <taxon>Fungi</taxon>
        <taxon>Dikarya</taxon>
        <taxon>Ascomycota</taxon>
        <taxon>Pezizomycotina</taxon>
        <taxon>Eurotiomycetes</taxon>
        <taxon>Eurotiomycetidae</taxon>
        <taxon>Eurotiales</taxon>
        <taxon>Aspergillaceae</taxon>
        <taxon>Aspergillus</taxon>
        <taxon>Aspergillus subgen. Cremei</taxon>
    </lineage>
</organism>
<dbReference type="VEuPathDB" id="FungiDB:ASPWEDRAFT_93098"/>
<gene>
    <name evidence="2" type="ORF">ASPWEDRAFT_93098</name>
</gene>
<dbReference type="OrthoDB" id="5339332at2759"/>
<dbReference type="EMBL" id="KV878214">
    <property type="protein sequence ID" value="OJJ33019.1"/>
    <property type="molecule type" value="Genomic_DNA"/>
</dbReference>
<feature type="compositionally biased region" description="Polar residues" evidence="1">
    <location>
        <begin position="264"/>
        <end position="281"/>
    </location>
</feature>
<proteinExistence type="predicted"/>
<accession>A0A1L9RDJ5</accession>
<dbReference type="STRING" id="1073089.A0A1L9RDJ5"/>
<feature type="non-terminal residue" evidence="2">
    <location>
        <position position="423"/>
    </location>
</feature>
<protein>
    <submittedName>
        <fullName evidence="2">Uncharacterized protein</fullName>
    </submittedName>
</protein>
<keyword evidence="3" id="KW-1185">Reference proteome</keyword>
<evidence type="ECO:0000313" key="2">
    <source>
        <dbReference type="EMBL" id="OJJ33019.1"/>
    </source>
</evidence>
<dbReference type="RefSeq" id="XP_040686696.1">
    <property type="nucleotide sequence ID" value="XM_040839593.1"/>
</dbReference>
<feature type="region of interest" description="Disordered" evidence="1">
    <location>
        <begin position="252"/>
        <end position="307"/>
    </location>
</feature>
<dbReference type="Proteomes" id="UP000184383">
    <property type="component" value="Unassembled WGS sequence"/>
</dbReference>
<reference evidence="3" key="1">
    <citation type="journal article" date="2017" name="Genome Biol.">
        <title>Comparative genomics reveals high biological diversity and specific adaptations in the industrially and medically important fungal genus Aspergillus.</title>
        <authorList>
            <person name="de Vries R.P."/>
            <person name="Riley R."/>
            <person name="Wiebenga A."/>
            <person name="Aguilar-Osorio G."/>
            <person name="Amillis S."/>
            <person name="Uchima C.A."/>
            <person name="Anderluh G."/>
            <person name="Asadollahi M."/>
            <person name="Askin M."/>
            <person name="Barry K."/>
            <person name="Battaglia E."/>
            <person name="Bayram O."/>
            <person name="Benocci T."/>
            <person name="Braus-Stromeyer S.A."/>
            <person name="Caldana C."/>
            <person name="Canovas D."/>
            <person name="Cerqueira G.C."/>
            <person name="Chen F."/>
            <person name="Chen W."/>
            <person name="Choi C."/>
            <person name="Clum A."/>
            <person name="Dos Santos R.A."/>
            <person name="Damasio A.R."/>
            <person name="Diallinas G."/>
            <person name="Emri T."/>
            <person name="Fekete E."/>
            <person name="Flipphi M."/>
            <person name="Freyberg S."/>
            <person name="Gallo A."/>
            <person name="Gournas C."/>
            <person name="Habgood R."/>
            <person name="Hainaut M."/>
            <person name="Harispe M.L."/>
            <person name="Henrissat B."/>
            <person name="Hilden K.S."/>
            <person name="Hope R."/>
            <person name="Hossain A."/>
            <person name="Karabika E."/>
            <person name="Karaffa L."/>
            <person name="Karanyi Z."/>
            <person name="Krasevec N."/>
            <person name="Kuo A."/>
            <person name="Kusch H."/>
            <person name="LaButti K."/>
            <person name="Lagendijk E.L."/>
            <person name="Lapidus A."/>
            <person name="Levasseur A."/>
            <person name="Lindquist E."/>
            <person name="Lipzen A."/>
            <person name="Logrieco A.F."/>
            <person name="MacCabe A."/>
            <person name="Maekelae M.R."/>
            <person name="Malavazi I."/>
            <person name="Melin P."/>
            <person name="Meyer V."/>
            <person name="Mielnichuk N."/>
            <person name="Miskei M."/>
            <person name="Molnar A.P."/>
            <person name="Mule G."/>
            <person name="Ngan C.Y."/>
            <person name="Orejas M."/>
            <person name="Orosz E."/>
            <person name="Ouedraogo J.P."/>
            <person name="Overkamp K.M."/>
            <person name="Park H.-S."/>
            <person name="Perrone G."/>
            <person name="Piumi F."/>
            <person name="Punt P.J."/>
            <person name="Ram A.F."/>
            <person name="Ramon A."/>
            <person name="Rauscher S."/>
            <person name="Record E."/>
            <person name="Riano-Pachon D.M."/>
            <person name="Robert V."/>
            <person name="Roehrig J."/>
            <person name="Ruller R."/>
            <person name="Salamov A."/>
            <person name="Salih N.S."/>
            <person name="Samson R.A."/>
            <person name="Sandor E."/>
            <person name="Sanguinetti M."/>
            <person name="Schuetze T."/>
            <person name="Sepcic K."/>
            <person name="Shelest E."/>
            <person name="Sherlock G."/>
            <person name="Sophianopoulou V."/>
            <person name="Squina F.M."/>
            <person name="Sun H."/>
            <person name="Susca A."/>
            <person name="Todd R.B."/>
            <person name="Tsang A."/>
            <person name="Unkles S.E."/>
            <person name="van de Wiele N."/>
            <person name="van Rossen-Uffink D."/>
            <person name="Oliveira J.V."/>
            <person name="Vesth T.C."/>
            <person name="Visser J."/>
            <person name="Yu J.-H."/>
            <person name="Zhou M."/>
            <person name="Andersen M.R."/>
            <person name="Archer D.B."/>
            <person name="Baker S.E."/>
            <person name="Benoit I."/>
            <person name="Brakhage A.A."/>
            <person name="Braus G.H."/>
            <person name="Fischer R."/>
            <person name="Frisvad J.C."/>
            <person name="Goldman G.H."/>
            <person name="Houbraken J."/>
            <person name="Oakley B."/>
            <person name="Pocsi I."/>
            <person name="Scazzocchio C."/>
            <person name="Seiboth B."/>
            <person name="vanKuyk P.A."/>
            <person name="Wortman J."/>
            <person name="Dyer P.S."/>
            <person name="Grigoriev I.V."/>
        </authorList>
    </citation>
    <scope>NUCLEOTIDE SEQUENCE [LARGE SCALE GENOMIC DNA]</scope>
    <source>
        <strain evidence="3">DTO 134E9</strain>
    </source>
</reference>
<feature type="compositionally biased region" description="Polar residues" evidence="1">
    <location>
        <begin position="85"/>
        <end position="97"/>
    </location>
</feature>
<feature type="compositionally biased region" description="Polar residues" evidence="1">
    <location>
        <begin position="20"/>
        <end position="34"/>
    </location>
</feature>
<dbReference type="AlphaFoldDB" id="A0A1L9RDJ5"/>
<feature type="region of interest" description="Disordered" evidence="1">
    <location>
        <begin position="1"/>
        <end position="145"/>
    </location>
</feature>
<name>A0A1L9RDJ5_ASPWE</name>
<feature type="compositionally biased region" description="Low complexity" evidence="1">
    <location>
        <begin position="293"/>
        <end position="307"/>
    </location>
</feature>
<feature type="compositionally biased region" description="Low complexity" evidence="1">
    <location>
        <begin position="121"/>
        <end position="131"/>
    </location>
</feature>
<feature type="compositionally biased region" description="Basic and acidic residues" evidence="1">
    <location>
        <begin position="50"/>
        <end position="61"/>
    </location>
</feature>
<dbReference type="GeneID" id="63755441"/>
<sequence>MDLRSDRSSVHPDRFRLSSFPRQRWSQISPSSYASPVVETAGPSHQANPRRYESTLDESARAYRASALRQLNGNPKPLSRKPRQANPTGGRSSTLASQPVLVRTYSGNTDDNAGASKMPSRRSFPFASSSSTQERRPPLPSDEDFSIDGILRAIEPNIRGTLDSIAEICGRSKLSLANEYGSHIAPLGEIRAPPGGLLTVEEASPGHEQQSDENVVIYDDENSLMDGGDHSPFSHYRYLENIRQAATTAHNTGFQPMMPFPSGDESSMQAQPESSGSNTAADTGFEPGNEIESTPTTKEFTTKSKSSGRALLGKNVESSTDDKFQNIVTPAVVSETYLDAQGNGPLSSEPRTLDSSQDQMPFNVLEFSANRNSEDLTSQYSNASVLADLQALFNWLKHASHGNTSSQPPLSAEMRLRAMLERE</sequence>
<feature type="compositionally biased region" description="Basic and acidic residues" evidence="1">
    <location>
        <begin position="1"/>
        <end position="16"/>
    </location>
</feature>
<evidence type="ECO:0000256" key="1">
    <source>
        <dbReference type="SAM" id="MobiDB-lite"/>
    </source>
</evidence>
<evidence type="ECO:0000313" key="3">
    <source>
        <dbReference type="Proteomes" id="UP000184383"/>
    </source>
</evidence>